<evidence type="ECO:0000313" key="2">
    <source>
        <dbReference type="WBParaSite" id="nRc.2.0.1.t07461-RA"/>
    </source>
</evidence>
<reference evidence="2" key="1">
    <citation type="submission" date="2022-11" db="UniProtKB">
        <authorList>
            <consortium name="WormBaseParasite"/>
        </authorList>
    </citation>
    <scope>IDENTIFICATION</scope>
</reference>
<organism evidence="1 2">
    <name type="scientific">Romanomermis culicivorax</name>
    <name type="common">Nematode worm</name>
    <dbReference type="NCBI Taxonomy" id="13658"/>
    <lineage>
        <taxon>Eukaryota</taxon>
        <taxon>Metazoa</taxon>
        <taxon>Ecdysozoa</taxon>
        <taxon>Nematoda</taxon>
        <taxon>Enoplea</taxon>
        <taxon>Dorylaimia</taxon>
        <taxon>Mermithida</taxon>
        <taxon>Mermithoidea</taxon>
        <taxon>Mermithidae</taxon>
        <taxon>Romanomermis</taxon>
    </lineage>
</organism>
<dbReference type="Proteomes" id="UP000887565">
    <property type="component" value="Unplaced"/>
</dbReference>
<accession>A0A915I031</accession>
<proteinExistence type="predicted"/>
<dbReference type="WBParaSite" id="nRc.2.0.1.t07461-RA">
    <property type="protein sequence ID" value="nRc.2.0.1.t07461-RA"/>
    <property type="gene ID" value="nRc.2.0.1.g07461"/>
</dbReference>
<sequence>MQLDSYVVTLGSAAHKNLNVQNTCIDIHLKLPQKFKHQRQYGVATICTQNRLHKAFNVKGSNVQLGILINFQRQFEETSSNRMHFYFLTPPWLRRSSFQGKHVKINAKNNMKDSTGFRTGCNKY</sequence>
<name>A0A915I031_ROMCU</name>
<protein>
    <submittedName>
        <fullName evidence="2">Uncharacterized protein</fullName>
    </submittedName>
</protein>
<dbReference type="AlphaFoldDB" id="A0A915I031"/>
<evidence type="ECO:0000313" key="1">
    <source>
        <dbReference type="Proteomes" id="UP000887565"/>
    </source>
</evidence>
<keyword evidence="1" id="KW-1185">Reference proteome</keyword>